<organism evidence="14">
    <name type="scientific">Dictyoglomus thermophilum</name>
    <dbReference type="NCBI Taxonomy" id="14"/>
    <lineage>
        <taxon>Bacteria</taxon>
        <taxon>Pseudomonadati</taxon>
        <taxon>Dictyoglomota</taxon>
        <taxon>Dictyoglomia</taxon>
        <taxon>Dictyoglomales</taxon>
        <taxon>Dictyoglomaceae</taxon>
        <taxon>Dictyoglomus</taxon>
    </lineage>
</organism>
<reference evidence="14" key="1">
    <citation type="journal article" date="2020" name="mSystems">
        <title>Genome- and Community-Level Interaction Insights into Carbon Utilization and Element Cycling Functions of Hydrothermarchaeota in Hydrothermal Sediment.</title>
        <authorList>
            <person name="Zhou Z."/>
            <person name="Liu Y."/>
            <person name="Xu W."/>
            <person name="Pan J."/>
            <person name="Luo Z.H."/>
            <person name="Li M."/>
        </authorList>
    </citation>
    <scope>NUCLEOTIDE SEQUENCE [LARGE SCALE GENOMIC DNA]</scope>
    <source>
        <strain evidence="14">SpSt-70</strain>
    </source>
</reference>
<comment type="similarity">
    <text evidence="10">Belongs to the GTP-binding elongation factor family. LepA subfamily.</text>
</comment>
<comment type="subcellular location">
    <subcellularLocation>
        <location evidence="12">Cell membrane</location>
        <topology evidence="12">Peripheral membrane protein</topology>
        <orientation evidence="12">Cytoplasmic side</orientation>
    </subcellularLocation>
</comment>
<dbReference type="InterPro" id="IPR000795">
    <property type="entry name" value="T_Tr_GTP-bd_dom"/>
</dbReference>
<keyword evidence="5 12" id="KW-0648">Protein biosynthesis</keyword>
<evidence type="ECO:0000313" key="14">
    <source>
        <dbReference type="EMBL" id="HGK22955.1"/>
    </source>
</evidence>
<dbReference type="FunFam" id="2.40.30.10:FF:000015">
    <property type="entry name" value="Translation factor GUF1, mitochondrial"/>
    <property type="match status" value="1"/>
</dbReference>
<name>A0A7V4DWP8_DICTH</name>
<evidence type="ECO:0000256" key="4">
    <source>
        <dbReference type="ARBA" id="ARBA00022801"/>
    </source>
</evidence>
<evidence type="ECO:0000259" key="13">
    <source>
        <dbReference type="PROSITE" id="PS51722"/>
    </source>
</evidence>
<dbReference type="InterPro" id="IPR013842">
    <property type="entry name" value="LepA_CTD"/>
</dbReference>
<dbReference type="InterPro" id="IPR000640">
    <property type="entry name" value="EFG_V-like"/>
</dbReference>
<dbReference type="InterPro" id="IPR005225">
    <property type="entry name" value="Small_GTP-bd"/>
</dbReference>
<dbReference type="InterPro" id="IPR006297">
    <property type="entry name" value="EF-4"/>
</dbReference>
<feature type="binding site" evidence="12">
    <location>
        <begin position="17"/>
        <end position="22"/>
    </location>
    <ligand>
        <name>GTP</name>
        <dbReference type="ChEBI" id="CHEBI:37565"/>
    </ligand>
</feature>
<dbReference type="PROSITE" id="PS51722">
    <property type="entry name" value="G_TR_2"/>
    <property type="match status" value="1"/>
</dbReference>
<keyword evidence="14" id="KW-0251">Elongation factor</keyword>
<dbReference type="GO" id="GO:0045727">
    <property type="term" value="P:positive regulation of translation"/>
    <property type="evidence" value="ECO:0007669"/>
    <property type="project" value="UniProtKB-UniRule"/>
</dbReference>
<accession>A0A7V4DWP8</accession>
<dbReference type="Pfam" id="PF06421">
    <property type="entry name" value="LepA_C"/>
    <property type="match status" value="1"/>
</dbReference>
<dbReference type="PRINTS" id="PR00315">
    <property type="entry name" value="ELONGATNFCT"/>
</dbReference>
<evidence type="ECO:0000256" key="9">
    <source>
        <dbReference type="ARBA" id="ARBA00057626"/>
    </source>
</evidence>
<protein>
    <recommendedName>
        <fullName evidence="11 12">Elongation factor 4</fullName>
        <shortName evidence="12">EF-4</shortName>
        <ecNumber evidence="11 12">3.6.5.n1</ecNumber>
    </recommendedName>
    <alternativeName>
        <fullName evidence="12">Ribosomal back-translocase LepA</fullName>
    </alternativeName>
</protein>
<dbReference type="CDD" id="cd03699">
    <property type="entry name" value="EF4_II"/>
    <property type="match status" value="1"/>
</dbReference>
<feature type="domain" description="Tr-type G" evidence="13">
    <location>
        <begin position="5"/>
        <end position="188"/>
    </location>
</feature>
<evidence type="ECO:0000256" key="5">
    <source>
        <dbReference type="ARBA" id="ARBA00022917"/>
    </source>
</evidence>
<comment type="catalytic activity">
    <reaction evidence="8 12">
        <text>GTP + H2O = GDP + phosphate + H(+)</text>
        <dbReference type="Rhea" id="RHEA:19669"/>
        <dbReference type="ChEBI" id="CHEBI:15377"/>
        <dbReference type="ChEBI" id="CHEBI:15378"/>
        <dbReference type="ChEBI" id="CHEBI:37565"/>
        <dbReference type="ChEBI" id="CHEBI:43474"/>
        <dbReference type="ChEBI" id="CHEBI:58189"/>
        <dbReference type="EC" id="3.6.5.n1"/>
    </reaction>
</comment>
<gene>
    <name evidence="12" type="primary">lepA</name>
    <name evidence="14" type="ORF">ENU78_00660</name>
</gene>
<keyword evidence="7 12" id="KW-0472">Membrane</keyword>
<dbReference type="NCBIfam" id="TIGR01393">
    <property type="entry name" value="lepA"/>
    <property type="match status" value="1"/>
</dbReference>
<dbReference type="InterPro" id="IPR041095">
    <property type="entry name" value="EFG_II"/>
</dbReference>
<evidence type="ECO:0000256" key="2">
    <source>
        <dbReference type="ARBA" id="ARBA00022475"/>
    </source>
</evidence>
<evidence type="ECO:0000256" key="10">
    <source>
        <dbReference type="ARBA" id="ARBA00061052"/>
    </source>
</evidence>
<evidence type="ECO:0000256" key="6">
    <source>
        <dbReference type="ARBA" id="ARBA00023134"/>
    </source>
</evidence>
<dbReference type="SMART" id="SM00838">
    <property type="entry name" value="EFG_C"/>
    <property type="match status" value="1"/>
</dbReference>
<evidence type="ECO:0000256" key="3">
    <source>
        <dbReference type="ARBA" id="ARBA00022741"/>
    </source>
</evidence>
<dbReference type="InterPro" id="IPR035647">
    <property type="entry name" value="EFG_III/V"/>
</dbReference>
<dbReference type="InterPro" id="IPR027417">
    <property type="entry name" value="P-loop_NTPase"/>
</dbReference>
<comment type="function">
    <text evidence="9 12">Required for accurate and efficient protein synthesis under certain stress conditions. May act as a fidelity factor of the translation reaction, by catalyzing a one-codon backward translocation of tRNAs on improperly translocated ribosomes. Back-translocation proceeds from a post-translocation (POST) complex to a pre-translocation (PRE) complex, thus giving elongation factor G a second chance to translocate the tRNAs correctly. Binds to ribosomes in a GTP-dependent manner.</text>
</comment>
<dbReference type="Gene3D" id="3.30.70.2570">
    <property type="entry name" value="Elongation factor 4, C-terminal domain"/>
    <property type="match status" value="1"/>
</dbReference>
<dbReference type="EMBL" id="DTDV01000005">
    <property type="protein sequence ID" value="HGK22955.1"/>
    <property type="molecule type" value="Genomic_DNA"/>
</dbReference>
<dbReference type="Pfam" id="PF00679">
    <property type="entry name" value="EFG_C"/>
    <property type="match status" value="1"/>
</dbReference>
<dbReference type="PANTHER" id="PTHR43512:SF4">
    <property type="entry name" value="TRANSLATION FACTOR GUF1 HOMOLOG, CHLOROPLASTIC"/>
    <property type="match status" value="1"/>
</dbReference>
<dbReference type="Gene3D" id="3.40.50.300">
    <property type="entry name" value="P-loop containing nucleotide triphosphate hydrolases"/>
    <property type="match status" value="1"/>
</dbReference>
<dbReference type="Gene3D" id="3.30.70.870">
    <property type="entry name" value="Elongation Factor G (Translational Gtpase), domain 3"/>
    <property type="match status" value="1"/>
</dbReference>
<keyword evidence="2 12" id="KW-1003">Cell membrane</keyword>
<dbReference type="CDD" id="cd01890">
    <property type="entry name" value="LepA"/>
    <property type="match status" value="1"/>
</dbReference>
<dbReference type="CDD" id="cd03709">
    <property type="entry name" value="lepA_C"/>
    <property type="match status" value="1"/>
</dbReference>
<dbReference type="CDD" id="cd16260">
    <property type="entry name" value="EF4_III"/>
    <property type="match status" value="1"/>
</dbReference>
<dbReference type="GO" id="GO:0005886">
    <property type="term" value="C:plasma membrane"/>
    <property type="evidence" value="ECO:0007669"/>
    <property type="project" value="UniProtKB-SubCell"/>
</dbReference>
<dbReference type="PROSITE" id="PS00301">
    <property type="entry name" value="G_TR_1"/>
    <property type="match status" value="1"/>
</dbReference>
<evidence type="ECO:0000256" key="11">
    <source>
        <dbReference type="ARBA" id="ARBA00066744"/>
    </source>
</evidence>
<sequence>MKDTSKIRNFSIIAHVDHGKSTLADRLLEYTGTIEKRKMKDQILDTLDVERERGITVKAQAVRLLYKSKNEETYELNLIDTPGHVDFTYEVSRSLAACEGAILVVDASQGIEAQTINNLLLALENNLVIVPVVNKIDLPNAEPERVAEEIAELLGKDYIGETFFVSAKEGWGIEELLEGIVKYIPSPKGNPLNPLQALIFDAKYDSYRGVIVYVRVFEGEVRIGDKIKLMSTDKEYEVQEVGIFSPEMKPVESLTAGEVGYIVANIKEIAEARVGDTITLAQNPAKEPLPGYRRLQPMVFCGIYPIENEEYDKLRDALQKLSLNDASLYYEPETSPALGFGFRCGFLGLLHLEIVQERLEKEFDLNIITTVPSVAYEVITKSGEKKIVQNPLELPPPYDIAEFREPFVLASIVTPNDYVGGIMELIDRRRGIFKNMEYLTPTRILITAELPLSEIITDFFDILKSITRGYGSMNYEFIGYRPENLVKLDVFINGKPVDALSIIVHRDKAYEEARKLVQKLKNVIPRQLFEVVIQAGIGSKIIAREEIKPLKKNVLQKCYGGDVTRKKKLLEKQKEGKKRMKKIGHVEIPQEAFWTVLKRD</sequence>
<feature type="binding site" evidence="12">
    <location>
        <begin position="134"/>
        <end position="137"/>
    </location>
    <ligand>
        <name>GTP</name>
        <dbReference type="ChEBI" id="CHEBI:37565"/>
    </ligand>
</feature>
<dbReference type="InterPro" id="IPR031157">
    <property type="entry name" value="G_TR_CS"/>
</dbReference>
<dbReference type="Pfam" id="PF00009">
    <property type="entry name" value="GTP_EFTU"/>
    <property type="match status" value="1"/>
</dbReference>
<evidence type="ECO:0000256" key="8">
    <source>
        <dbReference type="ARBA" id="ARBA00050293"/>
    </source>
</evidence>
<evidence type="ECO:0000256" key="12">
    <source>
        <dbReference type="HAMAP-Rule" id="MF_00071"/>
    </source>
</evidence>
<dbReference type="FunFam" id="3.30.70.240:FF:000007">
    <property type="entry name" value="Translation factor GUF1, mitochondrial"/>
    <property type="match status" value="1"/>
</dbReference>
<keyword evidence="4 12" id="KW-0378">Hydrolase</keyword>
<dbReference type="InterPro" id="IPR035654">
    <property type="entry name" value="LepA_IV"/>
</dbReference>
<comment type="caution">
    <text evidence="14">The sequence shown here is derived from an EMBL/GenBank/DDBJ whole genome shotgun (WGS) entry which is preliminary data.</text>
</comment>
<evidence type="ECO:0000256" key="1">
    <source>
        <dbReference type="ARBA" id="ARBA00005454"/>
    </source>
</evidence>
<dbReference type="Pfam" id="PF14492">
    <property type="entry name" value="EFG_III"/>
    <property type="match status" value="1"/>
</dbReference>
<dbReference type="InterPro" id="IPR038363">
    <property type="entry name" value="LepA_C_sf"/>
</dbReference>
<proteinExistence type="inferred from homology"/>
<keyword evidence="3 12" id="KW-0547">Nucleotide-binding</keyword>
<dbReference type="NCBIfam" id="TIGR00231">
    <property type="entry name" value="small_GTP"/>
    <property type="match status" value="1"/>
</dbReference>
<dbReference type="Pfam" id="PF03144">
    <property type="entry name" value="GTP_EFTU_D2"/>
    <property type="match status" value="1"/>
</dbReference>
<dbReference type="Gene3D" id="3.30.70.240">
    <property type="match status" value="1"/>
</dbReference>
<dbReference type="GO" id="GO:0003746">
    <property type="term" value="F:translation elongation factor activity"/>
    <property type="evidence" value="ECO:0007669"/>
    <property type="project" value="UniProtKB-UniRule"/>
</dbReference>
<dbReference type="GO" id="GO:0043022">
    <property type="term" value="F:ribosome binding"/>
    <property type="evidence" value="ECO:0007669"/>
    <property type="project" value="UniProtKB-UniRule"/>
</dbReference>
<dbReference type="GO" id="GO:0005525">
    <property type="term" value="F:GTP binding"/>
    <property type="evidence" value="ECO:0007669"/>
    <property type="project" value="UniProtKB-UniRule"/>
</dbReference>
<dbReference type="InterPro" id="IPR004161">
    <property type="entry name" value="EFTu-like_2"/>
</dbReference>
<dbReference type="GO" id="GO:0003924">
    <property type="term" value="F:GTPase activity"/>
    <property type="evidence" value="ECO:0007669"/>
    <property type="project" value="UniProtKB-UniRule"/>
</dbReference>
<dbReference type="FunFam" id="3.30.70.2570:FF:000001">
    <property type="entry name" value="Translation factor GUF1, mitochondrial"/>
    <property type="match status" value="1"/>
</dbReference>
<dbReference type="FunFam" id="3.40.50.300:FF:000078">
    <property type="entry name" value="Elongation factor 4"/>
    <property type="match status" value="1"/>
</dbReference>
<dbReference type="EC" id="3.6.5.n1" evidence="11 12"/>
<dbReference type="FunFam" id="3.30.70.870:FF:000004">
    <property type="entry name" value="Translation factor GUF1, mitochondrial"/>
    <property type="match status" value="1"/>
</dbReference>
<dbReference type="AlphaFoldDB" id="A0A7V4DWP8"/>
<dbReference type="SUPFAM" id="SSF54980">
    <property type="entry name" value="EF-G C-terminal domain-like"/>
    <property type="match status" value="2"/>
</dbReference>
<dbReference type="Gene3D" id="2.40.30.10">
    <property type="entry name" value="Translation factors"/>
    <property type="match status" value="1"/>
</dbReference>
<evidence type="ECO:0000256" key="7">
    <source>
        <dbReference type="ARBA" id="ARBA00023136"/>
    </source>
</evidence>
<dbReference type="PANTHER" id="PTHR43512">
    <property type="entry name" value="TRANSLATION FACTOR GUF1-RELATED"/>
    <property type="match status" value="1"/>
</dbReference>
<dbReference type="SUPFAM" id="SSF52540">
    <property type="entry name" value="P-loop containing nucleoside triphosphate hydrolases"/>
    <property type="match status" value="1"/>
</dbReference>
<dbReference type="HAMAP" id="MF_00071">
    <property type="entry name" value="LepA"/>
    <property type="match status" value="1"/>
</dbReference>
<comment type="similarity">
    <text evidence="1 12">Belongs to the TRAFAC class translation factor GTPase superfamily. Classic translation factor GTPase family. LepA subfamily.</text>
</comment>
<keyword evidence="6 12" id="KW-0342">GTP-binding</keyword>